<feature type="transmembrane region" description="Helical" evidence="1">
    <location>
        <begin position="203"/>
        <end position="226"/>
    </location>
</feature>
<feature type="domain" description="DUF6534" evidence="2">
    <location>
        <begin position="168"/>
        <end position="254"/>
    </location>
</feature>
<dbReference type="OrthoDB" id="2562493at2759"/>
<keyword evidence="1" id="KW-0472">Membrane</keyword>
<dbReference type="PANTHER" id="PTHR40465:SF1">
    <property type="entry name" value="DUF6534 DOMAIN-CONTAINING PROTEIN"/>
    <property type="match status" value="1"/>
</dbReference>
<dbReference type="EMBL" id="JACAZH010000001">
    <property type="protein sequence ID" value="KAF7377710.1"/>
    <property type="molecule type" value="Genomic_DNA"/>
</dbReference>
<keyword evidence="4" id="KW-1185">Reference proteome</keyword>
<keyword evidence="1" id="KW-0812">Transmembrane</keyword>
<feature type="transmembrane region" description="Helical" evidence="1">
    <location>
        <begin position="95"/>
        <end position="115"/>
    </location>
</feature>
<name>A0A8H7DKP0_9AGAR</name>
<comment type="caution">
    <text evidence="3">The sequence shown here is derived from an EMBL/GenBank/DDBJ whole genome shotgun (WGS) entry which is preliminary data.</text>
</comment>
<dbReference type="Proteomes" id="UP000623467">
    <property type="component" value="Unassembled WGS sequence"/>
</dbReference>
<dbReference type="AlphaFoldDB" id="A0A8H7DKP0"/>
<feature type="transmembrane region" description="Helical" evidence="1">
    <location>
        <begin position="15"/>
        <end position="39"/>
    </location>
</feature>
<proteinExistence type="predicted"/>
<accession>A0A8H7DKP0</accession>
<evidence type="ECO:0000259" key="2">
    <source>
        <dbReference type="Pfam" id="PF20152"/>
    </source>
</evidence>
<dbReference type="Pfam" id="PF20152">
    <property type="entry name" value="DUF6534"/>
    <property type="match status" value="1"/>
</dbReference>
<sequence>MSATPESVKLFLGGIYAGTILTTALFGVCAGQFVTYYLSKRRHQDPSILHALVLWELVLTIFCTAASVYFIWLYLVENYYNPAFLATSPWPLTAVPMLTGLSACPVQIFMAFRVLQLSKSRLLFGLLVFLTTAHGGISFATSILAFGLVFDQGSRLTPVADSWLALATVNDLALTFSVIYYLQQSRTGYSKTDSVIARLIRSALESAVFASFFSIMVLIMFTRFPLTGFHLMFSQPMGRIYTSTLLSTLNGRESLRHDLQGTYGFQDSLNLDRLERFRPPTFQSSVAVKVTVEETTQDANDADDKTAGTI</sequence>
<dbReference type="PANTHER" id="PTHR40465">
    <property type="entry name" value="CHROMOSOME 1, WHOLE GENOME SHOTGUN SEQUENCE"/>
    <property type="match status" value="1"/>
</dbReference>
<feature type="transmembrane region" description="Helical" evidence="1">
    <location>
        <begin position="122"/>
        <end position="150"/>
    </location>
</feature>
<protein>
    <recommendedName>
        <fullName evidence="2">DUF6534 domain-containing protein</fullName>
    </recommendedName>
</protein>
<evidence type="ECO:0000313" key="3">
    <source>
        <dbReference type="EMBL" id="KAF7377710.1"/>
    </source>
</evidence>
<organism evidence="3 4">
    <name type="scientific">Mycena sanguinolenta</name>
    <dbReference type="NCBI Taxonomy" id="230812"/>
    <lineage>
        <taxon>Eukaryota</taxon>
        <taxon>Fungi</taxon>
        <taxon>Dikarya</taxon>
        <taxon>Basidiomycota</taxon>
        <taxon>Agaricomycotina</taxon>
        <taxon>Agaricomycetes</taxon>
        <taxon>Agaricomycetidae</taxon>
        <taxon>Agaricales</taxon>
        <taxon>Marasmiineae</taxon>
        <taxon>Mycenaceae</taxon>
        <taxon>Mycena</taxon>
    </lineage>
</organism>
<feature type="transmembrane region" description="Helical" evidence="1">
    <location>
        <begin position="162"/>
        <end position="182"/>
    </location>
</feature>
<evidence type="ECO:0000256" key="1">
    <source>
        <dbReference type="SAM" id="Phobius"/>
    </source>
</evidence>
<gene>
    <name evidence="3" type="ORF">MSAN_00194000</name>
</gene>
<feature type="transmembrane region" description="Helical" evidence="1">
    <location>
        <begin position="51"/>
        <end position="75"/>
    </location>
</feature>
<dbReference type="InterPro" id="IPR045339">
    <property type="entry name" value="DUF6534"/>
</dbReference>
<reference evidence="3" key="1">
    <citation type="submission" date="2020-05" db="EMBL/GenBank/DDBJ databases">
        <title>Mycena genomes resolve the evolution of fungal bioluminescence.</title>
        <authorList>
            <person name="Tsai I.J."/>
        </authorList>
    </citation>
    <scope>NUCLEOTIDE SEQUENCE</scope>
    <source>
        <strain evidence="3">160909Yilan</strain>
    </source>
</reference>
<keyword evidence="1" id="KW-1133">Transmembrane helix</keyword>
<evidence type="ECO:0000313" key="4">
    <source>
        <dbReference type="Proteomes" id="UP000623467"/>
    </source>
</evidence>